<dbReference type="PANTHER" id="PTHR43420">
    <property type="entry name" value="ACETYLTRANSFERASE"/>
    <property type="match status" value="1"/>
</dbReference>
<keyword evidence="5" id="KW-1185">Reference proteome</keyword>
<dbReference type="InterPro" id="IPR056935">
    <property type="entry name" value="Rv0428c-like_C"/>
</dbReference>
<evidence type="ECO:0000259" key="3">
    <source>
        <dbReference type="PROSITE" id="PS51186"/>
    </source>
</evidence>
<name>A0ABW0P2X4_9HYPH</name>
<dbReference type="SUPFAM" id="SSF55729">
    <property type="entry name" value="Acyl-CoA N-acyltransferases (Nat)"/>
    <property type="match status" value="1"/>
</dbReference>
<feature type="domain" description="N-acetyltransferase" evidence="3">
    <location>
        <begin position="108"/>
        <end position="258"/>
    </location>
</feature>
<accession>A0ABW0P2X4</accession>
<dbReference type="InterPro" id="IPR000182">
    <property type="entry name" value="GNAT_dom"/>
</dbReference>
<evidence type="ECO:0000256" key="2">
    <source>
        <dbReference type="ARBA" id="ARBA00023315"/>
    </source>
</evidence>
<dbReference type="Gene3D" id="3.40.630.30">
    <property type="match status" value="1"/>
</dbReference>
<dbReference type="EMBL" id="JBHSLU010000045">
    <property type="protein sequence ID" value="MFC5506473.1"/>
    <property type="molecule type" value="Genomic_DNA"/>
</dbReference>
<dbReference type="Pfam" id="PF24553">
    <property type="entry name" value="Rv0428c_C"/>
    <property type="match status" value="1"/>
</dbReference>
<proteinExistence type="predicted"/>
<dbReference type="CDD" id="cd04301">
    <property type="entry name" value="NAT_SF"/>
    <property type="match status" value="1"/>
</dbReference>
<protein>
    <submittedName>
        <fullName evidence="4">GNAT family N-acetyltransferase</fullName>
    </submittedName>
</protein>
<dbReference type="InterPro" id="IPR016181">
    <property type="entry name" value="Acyl_CoA_acyltransferase"/>
</dbReference>
<organism evidence="4 5">
    <name type="scientific">Bosea massiliensis</name>
    <dbReference type="NCBI Taxonomy" id="151419"/>
    <lineage>
        <taxon>Bacteria</taxon>
        <taxon>Pseudomonadati</taxon>
        <taxon>Pseudomonadota</taxon>
        <taxon>Alphaproteobacteria</taxon>
        <taxon>Hyphomicrobiales</taxon>
        <taxon>Boseaceae</taxon>
        <taxon>Bosea</taxon>
    </lineage>
</organism>
<keyword evidence="2" id="KW-0012">Acyltransferase</keyword>
<gene>
    <name evidence="4" type="ORF">ACFPN9_14535</name>
</gene>
<sequence>MATDMARGADTDLVLACERRIVNAWPSPATLLIDDWVVRFAGGYSGRANSASPLKPGAELSENTLALIEELFRSDGLPPCIRLTPLVGAATLAMVKERGYVVRDASFGLIRSLDDVTAEIEPDLQIEARPSADWIAGVAARQTGIKADAGKLAAIVEGVRLPAAFATWLIAGEPVAYGMSVAERGMAEIGSVVVDPAHRGQGLGRRLIAGLMGWARAMDCQQAYLQVDQTNAVANGLYRSMGFQHLYAYETRVLELAG</sequence>
<dbReference type="RefSeq" id="WP_066719984.1">
    <property type="nucleotide sequence ID" value="NZ_JBHSLU010000045.1"/>
</dbReference>
<reference evidence="5" key="1">
    <citation type="journal article" date="2019" name="Int. J. Syst. Evol. Microbiol.">
        <title>The Global Catalogue of Microorganisms (GCM) 10K type strain sequencing project: providing services to taxonomists for standard genome sequencing and annotation.</title>
        <authorList>
            <consortium name="The Broad Institute Genomics Platform"/>
            <consortium name="The Broad Institute Genome Sequencing Center for Infectious Disease"/>
            <person name="Wu L."/>
            <person name="Ma J."/>
        </authorList>
    </citation>
    <scope>NUCLEOTIDE SEQUENCE [LARGE SCALE GENOMIC DNA]</scope>
    <source>
        <strain evidence="5">CCUG 43117</strain>
    </source>
</reference>
<comment type="caution">
    <text evidence="4">The sequence shown here is derived from an EMBL/GenBank/DDBJ whole genome shotgun (WGS) entry which is preliminary data.</text>
</comment>
<dbReference type="Proteomes" id="UP001596060">
    <property type="component" value="Unassembled WGS sequence"/>
</dbReference>
<evidence type="ECO:0000256" key="1">
    <source>
        <dbReference type="ARBA" id="ARBA00022679"/>
    </source>
</evidence>
<dbReference type="InterPro" id="IPR050680">
    <property type="entry name" value="YpeA/RimI_acetyltransf"/>
</dbReference>
<evidence type="ECO:0000313" key="5">
    <source>
        <dbReference type="Proteomes" id="UP001596060"/>
    </source>
</evidence>
<dbReference type="PROSITE" id="PS51186">
    <property type="entry name" value="GNAT"/>
    <property type="match status" value="1"/>
</dbReference>
<keyword evidence="1" id="KW-0808">Transferase</keyword>
<evidence type="ECO:0000313" key="4">
    <source>
        <dbReference type="EMBL" id="MFC5506473.1"/>
    </source>
</evidence>